<dbReference type="SUPFAM" id="SSF51905">
    <property type="entry name" value="FAD/NAD(P)-binding domain"/>
    <property type="match status" value="1"/>
</dbReference>
<dbReference type="OrthoDB" id="5793379at2"/>
<protein>
    <recommendedName>
        <fullName evidence="3">Lycopene cyclase</fullName>
    </recommendedName>
</protein>
<dbReference type="Proteomes" id="UP000017640">
    <property type="component" value="Chromosome"/>
</dbReference>
<evidence type="ECO:0008006" key="3">
    <source>
        <dbReference type="Google" id="ProtNLM"/>
    </source>
</evidence>
<name>U5T4B7_9GAMM</name>
<reference evidence="1 2" key="1">
    <citation type="journal article" date="2013" name="BMC Genomics">
        <title>Genomes of "Spiribacter", a streamlined, successful halophilic bacterium.</title>
        <authorList>
            <person name="Lopez-Perez M."/>
            <person name="Ghai R."/>
            <person name="Leon M.J."/>
            <person name="Rodriguez-Olmos A."/>
            <person name="Copa-Patino J.L."/>
            <person name="Soliveri J."/>
            <person name="Sanchez-Porro C."/>
            <person name="Ventosa A."/>
            <person name="Rodriguez-Valera F."/>
        </authorList>
    </citation>
    <scope>NUCLEOTIDE SEQUENCE [LARGE SCALE GENOMIC DNA]</scope>
    <source>
        <strain evidence="1 2">UAH-SP71</strain>
    </source>
</reference>
<dbReference type="eggNOG" id="COG0644">
    <property type="taxonomic scope" value="Bacteria"/>
</dbReference>
<dbReference type="STRING" id="1335757.SPICUR_05690"/>
<dbReference type="RefSeq" id="WP_023366948.1">
    <property type="nucleotide sequence ID" value="NC_022664.1"/>
</dbReference>
<dbReference type="InterPro" id="IPR036188">
    <property type="entry name" value="FAD/NAD-bd_sf"/>
</dbReference>
<evidence type="ECO:0000313" key="1">
    <source>
        <dbReference type="EMBL" id="AGY92111.1"/>
    </source>
</evidence>
<dbReference type="HOGENOM" id="CLU_042644_1_0_6"/>
<accession>U5T4B7</accession>
<organism evidence="1 2">
    <name type="scientific">Spiribacter curvatus</name>
    <dbReference type="NCBI Taxonomy" id="1335757"/>
    <lineage>
        <taxon>Bacteria</taxon>
        <taxon>Pseudomonadati</taxon>
        <taxon>Pseudomonadota</taxon>
        <taxon>Gammaproteobacteria</taxon>
        <taxon>Chromatiales</taxon>
        <taxon>Ectothiorhodospiraceae</taxon>
        <taxon>Spiribacter</taxon>
    </lineage>
</organism>
<dbReference type="EMBL" id="CP005990">
    <property type="protein sequence ID" value="AGY92111.1"/>
    <property type="molecule type" value="Genomic_DNA"/>
</dbReference>
<evidence type="ECO:0000313" key="2">
    <source>
        <dbReference type="Proteomes" id="UP000017640"/>
    </source>
</evidence>
<proteinExistence type="predicted"/>
<keyword evidence="2" id="KW-1185">Reference proteome</keyword>
<dbReference type="KEGG" id="spiu:SPICUR_05690"/>
<dbReference type="AlphaFoldDB" id="U5T4B7"/>
<sequence length="384" mass="42536">MTHFDIALIGFGAATMSLAVRLASDYPGRVAVIEPRELPSDDRTWCGWRLADHPFTDQAAQTWSAWAVSHGGRELVCRSDHIPYEMLRASAVQARALDAVASRPDWQFFSRQTLQTATYEKAHWRLSLSSGATITADCVMDSRPPGIGLDRPWLWQSFVGRELVGPDLPATGPVRLMDFIDDDAPLLTFVYELPISDGRRLIELTRFAPQRPSLAELGTSLDRLLDARGLATHTIDREESSHLPMAPIPPTSRSGWMRVGTAGGSMRPATGYAFHGIQRWADACARSLIAGNNASPPSRSRWMDWLDGVFLESLWAGGNADAPGARFHRLFECTPPESMARFLMSRPRLGDIGHVLRALPMLPMLGAAGRYSIRRRRPVTLDQP</sequence>
<gene>
    <name evidence="1" type="ORF">SPICUR_05690</name>
</gene>
<dbReference type="Gene3D" id="3.50.50.60">
    <property type="entry name" value="FAD/NAD(P)-binding domain"/>
    <property type="match status" value="1"/>
</dbReference>
<dbReference type="Pfam" id="PF05834">
    <property type="entry name" value="Lycopene_cycl"/>
    <property type="match status" value="1"/>
</dbReference>